<feature type="chain" id="PRO_5045674375" description="Ricin B lectin domain-containing protein" evidence="1">
    <location>
        <begin position="23"/>
        <end position="217"/>
    </location>
</feature>
<accession>A0ABR3JC51</accession>
<evidence type="ECO:0000256" key="1">
    <source>
        <dbReference type="SAM" id="SignalP"/>
    </source>
</evidence>
<feature type="signal peptide" evidence="1">
    <location>
        <begin position="1"/>
        <end position="22"/>
    </location>
</feature>
<organism evidence="2 3">
    <name type="scientific">Hohenbuehelia grisea</name>
    <dbReference type="NCBI Taxonomy" id="104357"/>
    <lineage>
        <taxon>Eukaryota</taxon>
        <taxon>Fungi</taxon>
        <taxon>Dikarya</taxon>
        <taxon>Basidiomycota</taxon>
        <taxon>Agaricomycotina</taxon>
        <taxon>Agaricomycetes</taxon>
        <taxon>Agaricomycetidae</taxon>
        <taxon>Agaricales</taxon>
        <taxon>Pleurotineae</taxon>
        <taxon>Pleurotaceae</taxon>
        <taxon>Hohenbuehelia</taxon>
    </lineage>
</organism>
<proteinExistence type="predicted"/>
<evidence type="ECO:0000313" key="3">
    <source>
        <dbReference type="Proteomes" id="UP001556367"/>
    </source>
</evidence>
<evidence type="ECO:0008006" key="4">
    <source>
        <dbReference type="Google" id="ProtNLM"/>
    </source>
</evidence>
<comment type="caution">
    <text evidence="2">The sequence shown here is derived from an EMBL/GenBank/DDBJ whole genome shotgun (WGS) entry which is preliminary data.</text>
</comment>
<evidence type="ECO:0000313" key="2">
    <source>
        <dbReference type="EMBL" id="KAL0953070.1"/>
    </source>
</evidence>
<reference evidence="3" key="1">
    <citation type="submission" date="2024-06" db="EMBL/GenBank/DDBJ databases">
        <title>Multi-omics analyses provide insights into the biosynthesis of the anticancer antibiotic pleurotin in Hohenbuehelia grisea.</title>
        <authorList>
            <person name="Weaver J.A."/>
            <person name="Alberti F."/>
        </authorList>
    </citation>
    <scope>NUCLEOTIDE SEQUENCE [LARGE SCALE GENOMIC DNA]</scope>
    <source>
        <strain evidence="3">T-177</strain>
    </source>
</reference>
<sequence length="217" mass="23089">MLTTTTALFPLLCSLVASLSLASTVTERASRAPCQTDPILARYGFFGGITDRVTHFGLDAAFQVVEPSKAVISQFNASFEVCSALGPASLTYPQLESPVYGRIVLTPSLGGPHTCLTIINPSDAQSGKPLFARAQACDGDVTPAVSQRWIYGYLDDFGGMFWVGGPNTPGHKDGYGLLETDTLPSGALITDKSGRIELALRTKPPQGGRVLDFEFLD</sequence>
<keyword evidence="1" id="KW-0732">Signal</keyword>
<dbReference type="Proteomes" id="UP001556367">
    <property type="component" value="Unassembled WGS sequence"/>
</dbReference>
<dbReference type="EMBL" id="JASNQZ010000010">
    <property type="protein sequence ID" value="KAL0953070.1"/>
    <property type="molecule type" value="Genomic_DNA"/>
</dbReference>
<name>A0ABR3JC51_9AGAR</name>
<gene>
    <name evidence="2" type="ORF">HGRIS_007270</name>
</gene>
<keyword evidence="3" id="KW-1185">Reference proteome</keyword>
<protein>
    <recommendedName>
        <fullName evidence="4">Ricin B lectin domain-containing protein</fullName>
    </recommendedName>
</protein>